<feature type="transmembrane region" description="Helical" evidence="6">
    <location>
        <begin position="395"/>
        <end position="416"/>
    </location>
</feature>
<keyword evidence="5 6" id="KW-0472">Membrane</keyword>
<accession>A0ABS6JII8</accession>
<feature type="transmembrane region" description="Helical" evidence="6">
    <location>
        <begin position="78"/>
        <end position="99"/>
    </location>
</feature>
<comment type="caution">
    <text evidence="7">The sequence shown here is derived from an EMBL/GenBank/DDBJ whole genome shotgun (WGS) entry which is preliminary data.</text>
</comment>
<dbReference type="Pfam" id="PF13440">
    <property type="entry name" value="Polysacc_synt_3"/>
    <property type="match status" value="1"/>
</dbReference>
<comment type="subcellular location">
    <subcellularLocation>
        <location evidence="1">Cell membrane</location>
        <topology evidence="1">Multi-pass membrane protein</topology>
    </subcellularLocation>
</comment>
<feature type="transmembrane region" description="Helical" evidence="6">
    <location>
        <begin position="119"/>
        <end position="139"/>
    </location>
</feature>
<evidence type="ECO:0000256" key="1">
    <source>
        <dbReference type="ARBA" id="ARBA00004651"/>
    </source>
</evidence>
<organism evidence="7 8">
    <name type="scientific">Evansella tamaricis</name>
    <dbReference type="NCBI Taxonomy" id="2069301"/>
    <lineage>
        <taxon>Bacteria</taxon>
        <taxon>Bacillati</taxon>
        <taxon>Bacillota</taxon>
        <taxon>Bacilli</taxon>
        <taxon>Bacillales</taxon>
        <taxon>Bacillaceae</taxon>
        <taxon>Evansella</taxon>
    </lineage>
</organism>
<feature type="transmembrane region" description="Helical" evidence="6">
    <location>
        <begin position="367"/>
        <end position="389"/>
    </location>
</feature>
<gene>
    <name evidence="7" type="ORF">KS419_17320</name>
</gene>
<feature type="transmembrane region" description="Helical" evidence="6">
    <location>
        <begin position="337"/>
        <end position="355"/>
    </location>
</feature>
<keyword evidence="2" id="KW-1003">Cell membrane</keyword>
<evidence type="ECO:0000313" key="8">
    <source>
        <dbReference type="Proteomes" id="UP000784880"/>
    </source>
</evidence>
<dbReference type="RefSeq" id="WP_217067649.1">
    <property type="nucleotide sequence ID" value="NZ_JAHQCS010000141.1"/>
</dbReference>
<keyword evidence="3 6" id="KW-0812">Transmembrane</keyword>
<reference evidence="7 8" key="1">
    <citation type="submission" date="2021-06" db="EMBL/GenBank/DDBJ databases">
        <title>Bacillus sp. RD4P76, an endophyte from a halophyte.</title>
        <authorList>
            <person name="Sun J.-Q."/>
        </authorList>
    </citation>
    <scope>NUCLEOTIDE SEQUENCE [LARGE SCALE GENOMIC DNA]</scope>
    <source>
        <strain evidence="7 8">CGMCC 1.15917</strain>
    </source>
</reference>
<dbReference type="Proteomes" id="UP000784880">
    <property type="component" value="Unassembled WGS sequence"/>
</dbReference>
<dbReference type="PANTHER" id="PTHR30250">
    <property type="entry name" value="PST FAMILY PREDICTED COLANIC ACID TRANSPORTER"/>
    <property type="match status" value="1"/>
</dbReference>
<protein>
    <submittedName>
        <fullName evidence="7">Oligosaccharide flippase family protein</fullName>
    </submittedName>
</protein>
<keyword evidence="4 6" id="KW-1133">Transmembrane helix</keyword>
<feature type="transmembrane region" description="Helical" evidence="6">
    <location>
        <begin position="12"/>
        <end position="35"/>
    </location>
</feature>
<evidence type="ECO:0000256" key="3">
    <source>
        <dbReference type="ARBA" id="ARBA00022692"/>
    </source>
</evidence>
<dbReference type="PANTHER" id="PTHR30250:SF28">
    <property type="entry name" value="POLYSACCHARIDE BIOSYNTHESIS PROTEIN"/>
    <property type="match status" value="1"/>
</dbReference>
<dbReference type="InterPro" id="IPR050833">
    <property type="entry name" value="Poly_Biosynth_Transport"/>
</dbReference>
<keyword evidence="8" id="KW-1185">Reference proteome</keyword>
<feature type="transmembrane region" description="Helical" evidence="6">
    <location>
        <begin position="301"/>
        <end position="325"/>
    </location>
</feature>
<evidence type="ECO:0000256" key="5">
    <source>
        <dbReference type="ARBA" id="ARBA00023136"/>
    </source>
</evidence>
<feature type="transmembrane region" description="Helical" evidence="6">
    <location>
        <begin position="240"/>
        <end position="259"/>
    </location>
</feature>
<dbReference type="EMBL" id="JAHQCS010000141">
    <property type="protein sequence ID" value="MBU9713491.1"/>
    <property type="molecule type" value="Genomic_DNA"/>
</dbReference>
<evidence type="ECO:0000313" key="7">
    <source>
        <dbReference type="EMBL" id="MBU9713491.1"/>
    </source>
</evidence>
<proteinExistence type="predicted"/>
<evidence type="ECO:0000256" key="4">
    <source>
        <dbReference type="ARBA" id="ARBA00022989"/>
    </source>
</evidence>
<name>A0ABS6JII8_9BACI</name>
<evidence type="ECO:0000256" key="6">
    <source>
        <dbReference type="SAM" id="Phobius"/>
    </source>
</evidence>
<feature type="transmembrane region" description="Helical" evidence="6">
    <location>
        <begin position="47"/>
        <end position="66"/>
    </location>
</feature>
<evidence type="ECO:0000256" key="2">
    <source>
        <dbReference type="ARBA" id="ARBA00022475"/>
    </source>
</evidence>
<sequence length="425" mass="47839">MLKKLKKNNFFKSVMVIITGSALAQILTIISAPILTRLYTPVDFGVLAYYTSILGILTPIMTLRYEMAIVLPNKKTDASNIFFLSIFFTVLITIVLFLVNPFVGPLLSSLLDAPQLTKWLWFMPISAFFIGLYKTLEYWSTRYKKYKRISYSRVIRSSGLISSQLIGGWFKVGTIGLIGGQILGQILATIYLLKKVTPNIDTEVLGSKNIKSVKSLAIKYKDFPLFSSTQAFVNAISQNMAPFILGAFFGPAVVGYYALALKLVKLPANLLSESIKQVYYQKISEAYNNGKKLSNSLVKMTISLSIFAFIPALILFLFSPSLFIFTLGEEWIEAGQYSRWIVIWLYFGFINRPSVAIIQVFMMQRILLTYEMILFTIRVVAMIWVALNYNAVASIAVYSIIGGIFNAILILVTIILTMKKERGKI</sequence>